<sequence length="173" mass="19469">MAAHGFCRYITPRYTPIILLFCWCFTAQSVAGQAQVSFKVSETIINGCQISEVQPVDFSDLNIADLLHKTLAATGKIELSCTPGTDMQIALDNGKYAKENQRRMRSTDGEYYLPYMVYRDPAHSQLWQQDKKYPLPPAEDKAIAIWLYLSLPPQVSVPHAGNYQDTLGITVTY</sequence>
<dbReference type="RefSeq" id="WP_217148598.1">
    <property type="nucleotide sequence ID" value="NZ_JAFMOY010000117.1"/>
</dbReference>
<dbReference type="Pfam" id="PF05229">
    <property type="entry name" value="SCPU"/>
    <property type="match status" value="1"/>
</dbReference>
<organism evidence="3 4">
    <name type="scientific">Rahnella ecdela</name>
    <dbReference type="NCBI Taxonomy" id="2816250"/>
    <lineage>
        <taxon>Bacteria</taxon>
        <taxon>Pseudomonadati</taxon>
        <taxon>Pseudomonadota</taxon>
        <taxon>Gammaproteobacteria</taxon>
        <taxon>Enterobacterales</taxon>
        <taxon>Yersiniaceae</taxon>
        <taxon>Rahnella</taxon>
    </lineage>
</organism>
<feature type="signal peptide" evidence="1">
    <location>
        <begin position="1"/>
        <end position="31"/>
    </location>
</feature>
<name>A0ABS6LDD6_9GAMM</name>
<comment type="caution">
    <text evidence="3">The sequence shown here is derived from an EMBL/GenBank/DDBJ whole genome shotgun (WGS) entry which is preliminary data.</text>
</comment>
<dbReference type="SMART" id="SM00972">
    <property type="entry name" value="SCPU"/>
    <property type="match status" value="1"/>
</dbReference>
<feature type="domain" description="Spore coat protein U/FanG" evidence="2">
    <location>
        <begin position="36"/>
        <end position="170"/>
    </location>
</feature>
<keyword evidence="1" id="KW-0732">Signal</keyword>
<dbReference type="InterPro" id="IPR053167">
    <property type="entry name" value="Spore_coat_component"/>
</dbReference>
<protein>
    <submittedName>
        <fullName evidence="3">Spore coat protein U domain-containing protein</fullName>
    </submittedName>
</protein>
<evidence type="ECO:0000256" key="1">
    <source>
        <dbReference type="SAM" id="SignalP"/>
    </source>
</evidence>
<dbReference type="InterPro" id="IPR007893">
    <property type="entry name" value="Spore_coat_U/FanG"/>
</dbReference>
<evidence type="ECO:0000259" key="2">
    <source>
        <dbReference type="Pfam" id="PF05229"/>
    </source>
</evidence>
<keyword evidence="3" id="KW-0167">Capsid protein</keyword>
<accession>A0ABS6LDD6</accession>
<evidence type="ECO:0000313" key="3">
    <source>
        <dbReference type="EMBL" id="MBU9844782.1"/>
    </source>
</evidence>
<evidence type="ECO:0000313" key="4">
    <source>
        <dbReference type="Proteomes" id="UP000739284"/>
    </source>
</evidence>
<dbReference type="EMBL" id="JAFMOY010000117">
    <property type="protein sequence ID" value="MBU9844782.1"/>
    <property type="molecule type" value="Genomic_DNA"/>
</dbReference>
<dbReference type="PANTHER" id="PTHR37089:SF3">
    <property type="entry name" value="EXPORTED PROTEIN"/>
    <property type="match status" value="1"/>
</dbReference>
<proteinExistence type="predicted"/>
<dbReference type="PANTHER" id="PTHR37089">
    <property type="entry name" value="PROTEIN U-RELATED"/>
    <property type="match status" value="1"/>
</dbReference>
<reference evidence="3 4" key="1">
    <citation type="submission" date="2021-03" db="EMBL/GenBank/DDBJ databases">
        <title>Five novel Rahnella species.</title>
        <authorList>
            <person name="Brady C."/>
            <person name="Asselin J."/>
            <person name="Beer S."/>
            <person name="Bruberg M.B."/>
            <person name="Crampton B."/>
            <person name="Venter S."/>
            <person name="Arnold D."/>
            <person name="Denman S."/>
        </authorList>
    </citation>
    <scope>NUCLEOTIDE SEQUENCE [LARGE SCALE GENOMIC DNA]</scope>
    <source>
        <strain evidence="3 4">FRB 231</strain>
    </source>
</reference>
<dbReference type="Proteomes" id="UP000739284">
    <property type="component" value="Unassembled WGS sequence"/>
</dbReference>
<keyword evidence="4" id="KW-1185">Reference proteome</keyword>
<feature type="chain" id="PRO_5046151490" evidence="1">
    <location>
        <begin position="32"/>
        <end position="173"/>
    </location>
</feature>
<keyword evidence="3" id="KW-0946">Virion</keyword>
<gene>
    <name evidence="3" type="ORF">J1784_07140</name>
</gene>